<dbReference type="EMBL" id="BPWL01000005">
    <property type="protein sequence ID" value="GJJ10542.1"/>
    <property type="molecule type" value="Genomic_DNA"/>
</dbReference>
<dbReference type="InterPro" id="IPR036265">
    <property type="entry name" value="HIT-like_sf"/>
</dbReference>
<dbReference type="PANTHER" id="PTHR12978">
    <property type="entry name" value="HISTIDINE TRIAD HIT PROTEIN MEMBER"/>
    <property type="match status" value="1"/>
</dbReference>
<keyword evidence="2" id="KW-1185">Reference proteome</keyword>
<dbReference type="PANTHER" id="PTHR12978:SF0">
    <property type="entry name" value="M7GPPPX DIPHOSPHATASE"/>
    <property type="match status" value="1"/>
</dbReference>
<dbReference type="GO" id="GO:0000932">
    <property type="term" value="C:P-body"/>
    <property type="evidence" value="ECO:0007669"/>
    <property type="project" value="TreeGrafter"/>
</dbReference>
<dbReference type="GO" id="GO:0005634">
    <property type="term" value="C:nucleus"/>
    <property type="evidence" value="ECO:0007669"/>
    <property type="project" value="TreeGrafter"/>
</dbReference>
<sequence>MCTPPLTAPTEVHIQKYTKQRLLMVKETPELVFNILSHKVESEKILFEDPSPETGFILIPDMKWDLKTVSSLYLVAITHSHSISTLRDLKIEHIPMLKSIRRETGRIVRSKWGLEGEMALRFYVHYQPSYYHFHVHVVNANYSGFKGVSAGQAHLLEDIISLLELSSPIGPTLISQMSLTYQLGEHHGLFKLLVKAQDKIDEETRKGILYV</sequence>
<dbReference type="GO" id="GO:0016787">
    <property type="term" value="F:hydrolase activity"/>
    <property type="evidence" value="ECO:0007669"/>
    <property type="project" value="InterPro"/>
</dbReference>
<dbReference type="GO" id="GO:0000340">
    <property type="term" value="F:RNA 7-methylguanosine cap binding"/>
    <property type="evidence" value="ECO:0007669"/>
    <property type="project" value="TreeGrafter"/>
</dbReference>
<dbReference type="InterPro" id="IPR008594">
    <property type="entry name" value="DcpS/DCS2"/>
</dbReference>
<evidence type="ECO:0000313" key="2">
    <source>
        <dbReference type="Proteomes" id="UP001050691"/>
    </source>
</evidence>
<evidence type="ECO:0008006" key="3">
    <source>
        <dbReference type="Google" id="ProtNLM"/>
    </source>
</evidence>
<reference evidence="1" key="1">
    <citation type="submission" date="2021-10" db="EMBL/GenBank/DDBJ databases">
        <title>De novo Genome Assembly of Clathrus columnatus (Basidiomycota, Fungi) Using Illumina and Nanopore Sequence Data.</title>
        <authorList>
            <person name="Ogiso-Tanaka E."/>
            <person name="Itagaki H."/>
            <person name="Hosoya T."/>
            <person name="Hosaka K."/>
        </authorList>
    </citation>
    <scope>NUCLEOTIDE SEQUENCE</scope>
    <source>
        <strain evidence="1">MO-923</strain>
    </source>
</reference>
<proteinExistence type="predicted"/>
<dbReference type="Proteomes" id="UP001050691">
    <property type="component" value="Unassembled WGS sequence"/>
</dbReference>
<protein>
    <recommendedName>
        <fullName evidence="3">Scavenger mRNA decapping enzyme</fullName>
    </recommendedName>
</protein>
<dbReference type="AlphaFoldDB" id="A0AAV5AAD7"/>
<dbReference type="GO" id="GO:0000290">
    <property type="term" value="P:deadenylation-dependent decapping of nuclear-transcribed mRNA"/>
    <property type="evidence" value="ECO:0007669"/>
    <property type="project" value="InterPro"/>
</dbReference>
<dbReference type="SUPFAM" id="SSF54197">
    <property type="entry name" value="HIT-like"/>
    <property type="match status" value="1"/>
</dbReference>
<accession>A0AAV5AAD7</accession>
<dbReference type="PROSITE" id="PS00892">
    <property type="entry name" value="HIT_1"/>
    <property type="match status" value="1"/>
</dbReference>
<dbReference type="InterPro" id="IPR019808">
    <property type="entry name" value="Histidine_triad_CS"/>
</dbReference>
<gene>
    <name evidence="1" type="ORF">Clacol_004769</name>
</gene>
<dbReference type="Pfam" id="PF11969">
    <property type="entry name" value="DcpS_C"/>
    <property type="match status" value="1"/>
</dbReference>
<dbReference type="Gene3D" id="3.30.428.10">
    <property type="entry name" value="HIT-like"/>
    <property type="match status" value="1"/>
</dbReference>
<evidence type="ECO:0000313" key="1">
    <source>
        <dbReference type="EMBL" id="GJJ10542.1"/>
    </source>
</evidence>
<organism evidence="1 2">
    <name type="scientific">Clathrus columnatus</name>
    <dbReference type="NCBI Taxonomy" id="1419009"/>
    <lineage>
        <taxon>Eukaryota</taxon>
        <taxon>Fungi</taxon>
        <taxon>Dikarya</taxon>
        <taxon>Basidiomycota</taxon>
        <taxon>Agaricomycotina</taxon>
        <taxon>Agaricomycetes</taxon>
        <taxon>Phallomycetidae</taxon>
        <taxon>Phallales</taxon>
        <taxon>Clathraceae</taxon>
        <taxon>Clathrus</taxon>
    </lineage>
</organism>
<name>A0AAV5AAD7_9AGAM</name>
<comment type="caution">
    <text evidence="1">The sequence shown here is derived from an EMBL/GenBank/DDBJ whole genome shotgun (WGS) entry which is preliminary data.</text>
</comment>